<organism evidence="2 3">
    <name type="scientific">Paracoccus broussonetiae subsp. drimophilus</name>
    <dbReference type="NCBI Taxonomy" id="3373869"/>
    <lineage>
        <taxon>Bacteria</taxon>
        <taxon>Pseudomonadati</taxon>
        <taxon>Pseudomonadota</taxon>
        <taxon>Alphaproteobacteria</taxon>
        <taxon>Rhodobacterales</taxon>
        <taxon>Paracoccaceae</taxon>
        <taxon>Paracoccus</taxon>
        <taxon>Paracoccus broussonetiae</taxon>
    </lineage>
</organism>
<evidence type="ECO:0000259" key="1">
    <source>
        <dbReference type="Pfam" id="PF00248"/>
    </source>
</evidence>
<dbReference type="PRINTS" id="PR00069">
    <property type="entry name" value="ALDKETRDTASE"/>
</dbReference>
<comment type="caution">
    <text evidence="2">The sequence shown here is derived from an EMBL/GenBank/DDBJ whole genome shotgun (WGS) entry which is preliminary data.</text>
</comment>
<evidence type="ECO:0000313" key="2">
    <source>
        <dbReference type="EMBL" id="MFH5775051.1"/>
    </source>
</evidence>
<proteinExistence type="predicted"/>
<dbReference type="PANTHER" id="PTHR43638:SF3">
    <property type="entry name" value="ALDEHYDE REDUCTASE"/>
    <property type="match status" value="1"/>
</dbReference>
<protein>
    <submittedName>
        <fullName evidence="2">Aldo/keto reductase</fullName>
    </submittedName>
</protein>
<dbReference type="PANTHER" id="PTHR43638">
    <property type="entry name" value="OXIDOREDUCTASE, ALDO/KETO REDUCTASE FAMILY PROTEIN"/>
    <property type="match status" value="1"/>
</dbReference>
<reference evidence="2 3" key="1">
    <citation type="submission" date="2024-10" db="EMBL/GenBank/DDBJ databases">
        <title>Paracoccus drimophilus sp. nov., a novel bacterium from corn roots in Hunan.</title>
        <authorList>
            <person name="Li X."/>
        </authorList>
    </citation>
    <scope>NUCLEOTIDE SEQUENCE [LARGE SCALE GENOMIC DNA]</scope>
    <source>
        <strain evidence="2 3">NGMCC 1.201697</strain>
    </source>
</reference>
<accession>A0ABW7LLL4</accession>
<feature type="domain" description="NADP-dependent oxidoreductase" evidence="1">
    <location>
        <begin position="16"/>
        <end position="264"/>
    </location>
</feature>
<name>A0ABW7LLL4_9RHOB</name>
<dbReference type="RefSeq" id="WP_395134241.1">
    <property type="nucleotide sequence ID" value="NZ_JBIMPR010000009.1"/>
</dbReference>
<dbReference type="InterPro" id="IPR036812">
    <property type="entry name" value="NAD(P)_OxRdtase_dom_sf"/>
</dbReference>
<dbReference type="Proteomes" id="UP001609376">
    <property type="component" value="Unassembled WGS sequence"/>
</dbReference>
<dbReference type="Pfam" id="PF00248">
    <property type="entry name" value="Aldo_ket_red"/>
    <property type="match status" value="1"/>
</dbReference>
<dbReference type="Gene3D" id="3.20.20.100">
    <property type="entry name" value="NADP-dependent oxidoreductase domain"/>
    <property type="match status" value="1"/>
</dbReference>
<dbReference type="EMBL" id="JBIMPR010000009">
    <property type="protein sequence ID" value="MFH5775051.1"/>
    <property type="molecule type" value="Genomic_DNA"/>
</dbReference>
<dbReference type="InterPro" id="IPR023210">
    <property type="entry name" value="NADP_OxRdtase_dom"/>
</dbReference>
<dbReference type="CDD" id="cd19138">
    <property type="entry name" value="AKR_YeaE"/>
    <property type="match status" value="1"/>
</dbReference>
<gene>
    <name evidence="2" type="ORF">ACHFJ0_12435</name>
</gene>
<sequence>MIPRTKLPDGETVPSLGQGTWMMAEDAEDRAAELAALRCGLDLGMTLIDTAEMYGEGAAEELVAEAIEGRRDEVFLVSKAYPWHASARELPLACARSLKRLGTDRIDLYLLHWRGKVPLDETVAAMERLRDQGHIRHWGVSNFSVEDMDELMAAGGRRCAANQILYNLTRRGPEWDLLPLLEAQGIAAMAYSPVEQGRLARHPRLHRLGADLGLTAAQLALGWVLNRSGMIAIPKAGRVEHVRQNLRAVELGLPRDVVSELDSLFLAPSGPRPLEMI</sequence>
<dbReference type="InterPro" id="IPR020471">
    <property type="entry name" value="AKR"/>
</dbReference>
<keyword evidence="3" id="KW-1185">Reference proteome</keyword>
<dbReference type="SUPFAM" id="SSF51430">
    <property type="entry name" value="NAD(P)-linked oxidoreductase"/>
    <property type="match status" value="1"/>
</dbReference>
<evidence type="ECO:0000313" key="3">
    <source>
        <dbReference type="Proteomes" id="UP001609376"/>
    </source>
</evidence>